<keyword evidence="3" id="KW-1185">Reference proteome</keyword>
<dbReference type="AlphaFoldDB" id="L9X0N9"/>
<evidence type="ECO:0000259" key="1">
    <source>
        <dbReference type="Pfam" id="PF26457"/>
    </source>
</evidence>
<sequence>MRTETGFEPSRTDREQILEILAETIDEMQERIDPPAADSPEEQELQIKWIRAQGYLAGQYRKLLKDEDLDVLEEEVDLLKTVSGLEKR</sequence>
<dbReference type="InterPro" id="IPR058449">
    <property type="entry name" value="DUF8136"/>
</dbReference>
<accession>L9X0N9</accession>
<comment type="caution">
    <text evidence="2">The sequence shown here is derived from an EMBL/GenBank/DDBJ whole genome shotgun (WGS) entry which is preliminary data.</text>
</comment>
<feature type="domain" description="DUF8136" evidence="1">
    <location>
        <begin position="20"/>
        <end position="82"/>
    </location>
</feature>
<dbReference type="OrthoDB" id="205974at2157"/>
<evidence type="ECO:0000313" key="2">
    <source>
        <dbReference type="EMBL" id="ELY54991.1"/>
    </source>
</evidence>
<dbReference type="EMBL" id="AOIB01000032">
    <property type="protein sequence ID" value="ELY54991.1"/>
    <property type="molecule type" value="Genomic_DNA"/>
</dbReference>
<evidence type="ECO:0000313" key="3">
    <source>
        <dbReference type="Proteomes" id="UP000011688"/>
    </source>
</evidence>
<dbReference type="Proteomes" id="UP000011688">
    <property type="component" value="Unassembled WGS sequence"/>
</dbReference>
<reference evidence="2 3" key="1">
    <citation type="journal article" date="2014" name="PLoS Genet.">
        <title>Phylogenetically driven sequencing of extremely halophilic archaea reveals strategies for static and dynamic osmo-response.</title>
        <authorList>
            <person name="Becker E.A."/>
            <person name="Seitzer P.M."/>
            <person name="Tritt A."/>
            <person name="Larsen D."/>
            <person name="Krusor M."/>
            <person name="Yao A.I."/>
            <person name="Wu D."/>
            <person name="Madern D."/>
            <person name="Eisen J.A."/>
            <person name="Darling A.E."/>
            <person name="Facciotti M.T."/>
        </authorList>
    </citation>
    <scope>NUCLEOTIDE SEQUENCE [LARGE SCALE GENOMIC DNA]</scope>
    <source>
        <strain evidence="2 3">DSM 10524</strain>
    </source>
</reference>
<proteinExistence type="predicted"/>
<gene>
    <name evidence="2" type="ORF">C491_17424</name>
</gene>
<dbReference type="Pfam" id="PF26457">
    <property type="entry name" value="DUF8136"/>
    <property type="match status" value="1"/>
</dbReference>
<dbReference type="STRING" id="1227497.C491_17424"/>
<protein>
    <recommendedName>
        <fullName evidence="1">DUF8136 domain-containing protein</fullName>
    </recommendedName>
</protein>
<name>L9X0N9_9EURY</name>
<organism evidence="2 3">
    <name type="scientific">Natronococcus amylolyticus DSM 10524</name>
    <dbReference type="NCBI Taxonomy" id="1227497"/>
    <lineage>
        <taxon>Archaea</taxon>
        <taxon>Methanobacteriati</taxon>
        <taxon>Methanobacteriota</taxon>
        <taxon>Stenosarchaea group</taxon>
        <taxon>Halobacteria</taxon>
        <taxon>Halobacteriales</taxon>
        <taxon>Natrialbaceae</taxon>
        <taxon>Natronococcus</taxon>
    </lineage>
</organism>
<dbReference type="eggNOG" id="arCOG10959">
    <property type="taxonomic scope" value="Archaea"/>
</dbReference>
<dbReference type="RefSeq" id="WP_005558483.1">
    <property type="nucleotide sequence ID" value="NZ_AOIB01000032.1"/>
</dbReference>